<feature type="transmembrane region" description="Helical" evidence="7">
    <location>
        <begin position="270"/>
        <end position="287"/>
    </location>
</feature>
<feature type="transmembrane region" description="Helical" evidence="7">
    <location>
        <begin position="101"/>
        <end position="123"/>
    </location>
</feature>
<name>A0A1Q5PNF6_9ACTO</name>
<dbReference type="OrthoDB" id="2063054at2"/>
<feature type="transmembrane region" description="Helical" evidence="7">
    <location>
        <begin position="36"/>
        <end position="61"/>
    </location>
</feature>
<dbReference type="GO" id="GO:0005886">
    <property type="term" value="C:plasma membrane"/>
    <property type="evidence" value="ECO:0007669"/>
    <property type="project" value="UniProtKB-SubCell"/>
</dbReference>
<dbReference type="STRING" id="1921764.BSR28_03905"/>
<evidence type="ECO:0000256" key="7">
    <source>
        <dbReference type="RuleBase" id="RU363032"/>
    </source>
</evidence>
<reference evidence="9 10" key="1">
    <citation type="submission" date="2016-11" db="EMBL/GenBank/DDBJ databases">
        <title>Actinomyces gypaetusis sp. nov. isolated from the vulture Gypaetus barbatus in Qinghai Tibet Plateau China.</title>
        <authorList>
            <person name="Meng X."/>
        </authorList>
    </citation>
    <scope>NUCLEOTIDE SEQUENCE [LARGE SCALE GENOMIC DNA]</scope>
    <source>
        <strain evidence="9 10">VUL4_2</strain>
    </source>
</reference>
<keyword evidence="5 7" id="KW-1133">Transmembrane helix</keyword>
<dbReference type="InterPro" id="IPR035906">
    <property type="entry name" value="MetI-like_sf"/>
</dbReference>
<evidence type="ECO:0000259" key="8">
    <source>
        <dbReference type="PROSITE" id="PS50928"/>
    </source>
</evidence>
<keyword evidence="6 7" id="KW-0472">Membrane</keyword>
<feature type="transmembrane region" description="Helical" evidence="7">
    <location>
        <begin position="209"/>
        <end position="233"/>
    </location>
</feature>
<evidence type="ECO:0000256" key="5">
    <source>
        <dbReference type="ARBA" id="ARBA00022989"/>
    </source>
</evidence>
<evidence type="ECO:0000256" key="4">
    <source>
        <dbReference type="ARBA" id="ARBA00022692"/>
    </source>
</evidence>
<keyword evidence="2 7" id="KW-0813">Transport</keyword>
<evidence type="ECO:0000256" key="1">
    <source>
        <dbReference type="ARBA" id="ARBA00004651"/>
    </source>
</evidence>
<feature type="transmembrane region" description="Helical" evidence="7">
    <location>
        <begin position="135"/>
        <end position="157"/>
    </location>
</feature>
<dbReference type="PANTHER" id="PTHR43744">
    <property type="entry name" value="ABC TRANSPORTER PERMEASE PROTEIN MG189-RELATED-RELATED"/>
    <property type="match status" value="1"/>
</dbReference>
<dbReference type="Pfam" id="PF00528">
    <property type="entry name" value="BPD_transp_1"/>
    <property type="match status" value="1"/>
</dbReference>
<dbReference type="PANTHER" id="PTHR43744:SF3">
    <property type="entry name" value="LACTOSE TRANSPORT SYSTEM PERMEASE PROTEIN LACG"/>
    <property type="match status" value="1"/>
</dbReference>
<evidence type="ECO:0000256" key="2">
    <source>
        <dbReference type="ARBA" id="ARBA00022448"/>
    </source>
</evidence>
<sequence>MSTNTANPIKDFLKKRKLQREARIVNSRQIRGPRLVLRYVLLILVSLFMLGPLMLPLLVAFKAPGEPIFGEGATIIPQTWSLAAFKELFSTTNILSGITNSLIICALAVVSHIVLASVGGYILSRRGWTGRNIAYLIVMSAMIFPFEAIMSSLFAIVNDLNLYDSLIGVWLPGMLGPFHLLLMRAAFLGIPDEIEDAAFIDGAGEFRRFWSIFLPQVKGAMTIVGLTSFIYAWSDFLWPLLVLQSRENKTLTLVLAELSSSIQGVSYQEVIAGAVVAMTPVVILFFFTQKYFFRGIEDGGLKF</sequence>
<dbReference type="RefSeq" id="WP_073709056.1">
    <property type="nucleotide sequence ID" value="NZ_MQSV01000002.1"/>
</dbReference>
<keyword evidence="3" id="KW-1003">Cell membrane</keyword>
<organism evidence="9 10">
    <name type="scientific">Boudabousia liubingyangii</name>
    <dbReference type="NCBI Taxonomy" id="1921764"/>
    <lineage>
        <taxon>Bacteria</taxon>
        <taxon>Bacillati</taxon>
        <taxon>Actinomycetota</taxon>
        <taxon>Actinomycetes</taxon>
        <taxon>Actinomycetales</taxon>
        <taxon>Actinomycetaceae</taxon>
        <taxon>Boudabousia</taxon>
    </lineage>
</organism>
<feature type="domain" description="ABC transmembrane type-1" evidence="8">
    <location>
        <begin position="98"/>
        <end position="288"/>
    </location>
</feature>
<comment type="similarity">
    <text evidence="7">Belongs to the binding-protein-dependent transport system permease family.</text>
</comment>
<proteinExistence type="inferred from homology"/>
<gene>
    <name evidence="9" type="ORF">BSR29_04340</name>
</gene>
<accession>A0A1Q5PNF6</accession>
<dbReference type="SUPFAM" id="SSF161098">
    <property type="entry name" value="MetI-like"/>
    <property type="match status" value="1"/>
</dbReference>
<evidence type="ECO:0000313" key="10">
    <source>
        <dbReference type="Proteomes" id="UP000186785"/>
    </source>
</evidence>
<evidence type="ECO:0000256" key="3">
    <source>
        <dbReference type="ARBA" id="ARBA00022475"/>
    </source>
</evidence>
<keyword evidence="4 7" id="KW-0812">Transmembrane</keyword>
<evidence type="ECO:0000313" key="9">
    <source>
        <dbReference type="EMBL" id="OKL49067.1"/>
    </source>
</evidence>
<dbReference type="GO" id="GO:0055085">
    <property type="term" value="P:transmembrane transport"/>
    <property type="evidence" value="ECO:0007669"/>
    <property type="project" value="InterPro"/>
</dbReference>
<evidence type="ECO:0000256" key="6">
    <source>
        <dbReference type="ARBA" id="ARBA00023136"/>
    </source>
</evidence>
<protein>
    <submittedName>
        <fullName evidence="9">ABC transporter permease</fullName>
    </submittedName>
</protein>
<feature type="transmembrane region" description="Helical" evidence="7">
    <location>
        <begin position="169"/>
        <end position="188"/>
    </location>
</feature>
<dbReference type="EMBL" id="MQSV01000002">
    <property type="protein sequence ID" value="OKL49067.1"/>
    <property type="molecule type" value="Genomic_DNA"/>
</dbReference>
<dbReference type="AlphaFoldDB" id="A0A1Q5PNF6"/>
<dbReference type="PROSITE" id="PS50928">
    <property type="entry name" value="ABC_TM1"/>
    <property type="match status" value="1"/>
</dbReference>
<dbReference type="Proteomes" id="UP000186785">
    <property type="component" value="Unassembled WGS sequence"/>
</dbReference>
<keyword evidence="10" id="KW-1185">Reference proteome</keyword>
<dbReference type="CDD" id="cd06261">
    <property type="entry name" value="TM_PBP2"/>
    <property type="match status" value="1"/>
</dbReference>
<comment type="subcellular location">
    <subcellularLocation>
        <location evidence="1 7">Cell membrane</location>
        <topology evidence="1 7">Multi-pass membrane protein</topology>
    </subcellularLocation>
</comment>
<dbReference type="InterPro" id="IPR000515">
    <property type="entry name" value="MetI-like"/>
</dbReference>
<dbReference type="Gene3D" id="1.10.3720.10">
    <property type="entry name" value="MetI-like"/>
    <property type="match status" value="1"/>
</dbReference>
<comment type="caution">
    <text evidence="9">The sequence shown here is derived from an EMBL/GenBank/DDBJ whole genome shotgun (WGS) entry which is preliminary data.</text>
</comment>